<comment type="caution">
    <text evidence="1">The sequence shown here is derived from an EMBL/GenBank/DDBJ whole genome shotgun (WGS) entry which is preliminary data.</text>
</comment>
<reference evidence="1 2" key="1">
    <citation type="journal article" date="2023" name="Plants (Basel)">
        <title>Bridging the Gap: Combining Genomics and Transcriptomics Approaches to Understand Stylosanthes scabra, an Orphan Legume from the Brazilian Caatinga.</title>
        <authorList>
            <person name="Ferreira-Neto J.R.C."/>
            <person name="da Silva M.D."/>
            <person name="Binneck E."/>
            <person name="de Melo N.F."/>
            <person name="da Silva R.H."/>
            <person name="de Melo A.L.T.M."/>
            <person name="Pandolfi V."/>
            <person name="Bustamante F.O."/>
            <person name="Brasileiro-Vidal A.C."/>
            <person name="Benko-Iseppon A.M."/>
        </authorList>
    </citation>
    <scope>NUCLEOTIDE SEQUENCE [LARGE SCALE GENOMIC DNA]</scope>
    <source>
        <tissue evidence="1">Leaves</tissue>
    </source>
</reference>
<gene>
    <name evidence="1" type="ORF">PIB30_094989</name>
</gene>
<sequence length="111" mass="12729">MKVESAAVFAVVHGRSRCAPCHRGERETTRKMEVQPLSSSFTTELASPSFMAKLTELFSLPCSQPPSSGFAWLRNTNKKEKRRAHPLLTHNRSIFDRRRLHCCHRNLPLVR</sequence>
<accession>A0ABU6ZUE9</accession>
<organism evidence="1 2">
    <name type="scientific">Stylosanthes scabra</name>
    <dbReference type="NCBI Taxonomy" id="79078"/>
    <lineage>
        <taxon>Eukaryota</taxon>
        <taxon>Viridiplantae</taxon>
        <taxon>Streptophyta</taxon>
        <taxon>Embryophyta</taxon>
        <taxon>Tracheophyta</taxon>
        <taxon>Spermatophyta</taxon>
        <taxon>Magnoliopsida</taxon>
        <taxon>eudicotyledons</taxon>
        <taxon>Gunneridae</taxon>
        <taxon>Pentapetalae</taxon>
        <taxon>rosids</taxon>
        <taxon>fabids</taxon>
        <taxon>Fabales</taxon>
        <taxon>Fabaceae</taxon>
        <taxon>Papilionoideae</taxon>
        <taxon>50 kb inversion clade</taxon>
        <taxon>dalbergioids sensu lato</taxon>
        <taxon>Dalbergieae</taxon>
        <taxon>Pterocarpus clade</taxon>
        <taxon>Stylosanthes</taxon>
    </lineage>
</organism>
<dbReference type="Proteomes" id="UP001341840">
    <property type="component" value="Unassembled WGS sequence"/>
</dbReference>
<keyword evidence="2" id="KW-1185">Reference proteome</keyword>
<protein>
    <submittedName>
        <fullName evidence="1">Uncharacterized protein</fullName>
    </submittedName>
</protein>
<feature type="non-terminal residue" evidence="1">
    <location>
        <position position="111"/>
    </location>
</feature>
<evidence type="ECO:0000313" key="1">
    <source>
        <dbReference type="EMBL" id="MED6225587.1"/>
    </source>
</evidence>
<dbReference type="EMBL" id="JASCZI010273998">
    <property type="protein sequence ID" value="MED6225587.1"/>
    <property type="molecule type" value="Genomic_DNA"/>
</dbReference>
<proteinExistence type="predicted"/>
<evidence type="ECO:0000313" key="2">
    <source>
        <dbReference type="Proteomes" id="UP001341840"/>
    </source>
</evidence>
<name>A0ABU6ZUE9_9FABA</name>